<reference evidence="3" key="1">
    <citation type="submission" date="2024-04" db="EMBL/GenBank/DDBJ databases">
        <title>Phylogenomic analyses of a clade within the roseobacter group suggest taxonomic reassignments of species of the genera Aestuariivita, Citreicella, Loktanella, Nautella, Pelagibaca, Ruegeria, Thalassobius, Thiobacimonas and Tropicibacter, and the proposal o.</title>
        <authorList>
            <person name="Jeon C.O."/>
        </authorList>
    </citation>
    <scope>NUCLEOTIDE SEQUENCE [LARGE SCALE GENOMIC DNA]</scope>
    <source>
        <strain evidence="3">BS5-3</strain>
    </source>
</reference>
<sequence>MPPILRLFALSILCFSSPALQAQEKPIYEQVVDIVASETGTVRRWAYPPKLTIIHDGDPHRELIHGLVDMVNARIPNFPGVGEVEFFDMTQLNRRLAGNTQFRMPTRDFNGVEGSIVRALFQGETEGDDLSVTGSIFIFLTGLENGITFGALTQSTKRLSRQFAEGGETRCYFNLMSKNDELRAGFIFINNEDAQTPVAECIYEEFMQTLGLLNDSQGSSVFTFDNTGTVRQNRDPDFQLLEALYSTEVSPGDNAEKVADLFLSIAPMGLVEVAVQP</sequence>
<dbReference type="EMBL" id="CP150951">
    <property type="protein sequence ID" value="WZC50404.1"/>
    <property type="molecule type" value="Genomic_DNA"/>
</dbReference>
<protein>
    <submittedName>
        <fullName evidence="2">DUF2927 domain-containing protein</fullName>
    </submittedName>
</protein>
<name>A0ABZ2V760_9RHOB</name>
<feature type="chain" id="PRO_5046882406" evidence="1">
    <location>
        <begin position="23"/>
        <end position="277"/>
    </location>
</feature>
<dbReference type="Proteomes" id="UP001440612">
    <property type="component" value="Chromosome"/>
</dbReference>
<dbReference type="Pfam" id="PF11150">
    <property type="entry name" value="DUF2927"/>
    <property type="match status" value="1"/>
</dbReference>
<organism evidence="2 3">
    <name type="scientific">Yoonia phaeophyticola</name>
    <dbReference type="NCBI Taxonomy" id="3137369"/>
    <lineage>
        <taxon>Bacteria</taxon>
        <taxon>Pseudomonadati</taxon>
        <taxon>Pseudomonadota</taxon>
        <taxon>Alphaproteobacteria</taxon>
        <taxon>Rhodobacterales</taxon>
        <taxon>Paracoccaceae</taxon>
        <taxon>Yoonia</taxon>
    </lineage>
</organism>
<proteinExistence type="predicted"/>
<dbReference type="InterPro" id="IPR021323">
    <property type="entry name" value="DUF2927"/>
</dbReference>
<gene>
    <name evidence="2" type="ORF">AABB29_07165</name>
</gene>
<keyword evidence="1" id="KW-0732">Signal</keyword>
<evidence type="ECO:0000313" key="2">
    <source>
        <dbReference type="EMBL" id="WZC50404.1"/>
    </source>
</evidence>
<feature type="signal peptide" evidence="1">
    <location>
        <begin position="1"/>
        <end position="22"/>
    </location>
</feature>
<evidence type="ECO:0000256" key="1">
    <source>
        <dbReference type="SAM" id="SignalP"/>
    </source>
</evidence>
<accession>A0ABZ2V760</accession>
<keyword evidence="3" id="KW-1185">Reference proteome</keyword>
<dbReference type="RefSeq" id="WP_341368506.1">
    <property type="nucleotide sequence ID" value="NZ_CP150951.2"/>
</dbReference>
<evidence type="ECO:0000313" key="3">
    <source>
        <dbReference type="Proteomes" id="UP001440612"/>
    </source>
</evidence>